<gene>
    <name evidence="4" type="ORF">SBAD_LOCUS11216</name>
</gene>
<evidence type="ECO:0000256" key="2">
    <source>
        <dbReference type="ARBA" id="ARBA00022840"/>
    </source>
</evidence>
<dbReference type="Gene3D" id="3.30.200.20">
    <property type="entry name" value="Phosphorylase Kinase, domain 1"/>
    <property type="match status" value="1"/>
</dbReference>
<evidence type="ECO:0000313" key="6">
    <source>
        <dbReference type="WBParaSite" id="SBAD_0001159901-mRNA-1"/>
    </source>
</evidence>
<dbReference type="SUPFAM" id="SSF56112">
    <property type="entry name" value="Protein kinase-like (PK-like)"/>
    <property type="match status" value="1"/>
</dbReference>
<evidence type="ECO:0000313" key="4">
    <source>
        <dbReference type="EMBL" id="VDP38024.1"/>
    </source>
</evidence>
<dbReference type="SMART" id="SM00219">
    <property type="entry name" value="TyrKc"/>
    <property type="match status" value="1"/>
</dbReference>
<dbReference type="InterPro" id="IPR001245">
    <property type="entry name" value="Ser-Thr/Tyr_kinase_cat_dom"/>
</dbReference>
<dbReference type="Gene3D" id="1.10.510.10">
    <property type="entry name" value="Transferase(Phosphotransferase) domain 1"/>
    <property type="match status" value="1"/>
</dbReference>
<proteinExistence type="predicted"/>
<keyword evidence="1" id="KW-0547">Nucleotide-binding</keyword>
<name>A0A183J5R8_9BILA</name>
<keyword evidence="5" id="KW-1185">Reference proteome</keyword>
<keyword evidence="2" id="KW-0067">ATP-binding</keyword>
<dbReference type="GO" id="GO:0005524">
    <property type="term" value="F:ATP binding"/>
    <property type="evidence" value="ECO:0007669"/>
    <property type="project" value="UniProtKB-KW"/>
</dbReference>
<evidence type="ECO:0000313" key="5">
    <source>
        <dbReference type="Proteomes" id="UP000270296"/>
    </source>
</evidence>
<dbReference type="OrthoDB" id="6219513at2759"/>
<accession>A0A183J5R8</accession>
<dbReference type="WBParaSite" id="SBAD_0001159901-mRNA-1">
    <property type="protein sequence ID" value="SBAD_0001159901-mRNA-1"/>
    <property type="gene ID" value="SBAD_0001159901"/>
</dbReference>
<dbReference type="GO" id="GO:0004713">
    <property type="term" value="F:protein tyrosine kinase activity"/>
    <property type="evidence" value="ECO:0007669"/>
    <property type="project" value="InterPro"/>
</dbReference>
<dbReference type="Proteomes" id="UP000270296">
    <property type="component" value="Unassembled WGS sequence"/>
</dbReference>
<organism evidence="6">
    <name type="scientific">Soboliphyme baturini</name>
    <dbReference type="NCBI Taxonomy" id="241478"/>
    <lineage>
        <taxon>Eukaryota</taxon>
        <taxon>Metazoa</taxon>
        <taxon>Ecdysozoa</taxon>
        <taxon>Nematoda</taxon>
        <taxon>Enoplea</taxon>
        <taxon>Dorylaimia</taxon>
        <taxon>Dioctophymatida</taxon>
        <taxon>Dioctophymatoidea</taxon>
        <taxon>Soboliphymatidae</taxon>
        <taxon>Soboliphyme</taxon>
    </lineage>
</organism>
<dbReference type="Pfam" id="PF07714">
    <property type="entry name" value="PK_Tyr_Ser-Thr"/>
    <property type="match status" value="1"/>
</dbReference>
<dbReference type="PANTHER" id="PTHR24418">
    <property type="entry name" value="TYROSINE-PROTEIN KINASE"/>
    <property type="match status" value="1"/>
</dbReference>
<dbReference type="EMBL" id="UZAM01015259">
    <property type="protein sequence ID" value="VDP38024.1"/>
    <property type="molecule type" value="Genomic_DNA"/>
</dbReference>
<sequence length="292" mass="32762">KEKSGCLWNRVRTAGVSHTRRWYSCVVLSPKGDVNASYGRNGSEGVWIPEGQKVKIPVAIKVLHESNAVAEKEMLEEAGIMASMSDPYLVRLIGVCFSQQMMMVTPLMPLGNLLEYVQNNKSKIGSAALIQHRLVHRDLAARNVLVQNPYHVRITDFGLAKLLDYGQDEIKIYEGKVTDKSEFQPGLLSSVFNTKGTPINQMFGPLVRFTFPIYDIPLHEIPARLQNGERLPQPKIATLEVYMMLIRCKLLKQNPLFTTNVLQIASIVQEVLLHLCNQIIVTSRSSCESSRA</sequence>
<dbReference type="InterPro" id="IPR011009">
    <property type="entry name" value="Kinase-like_dom_sf"/>
</dbReference>
<dbReference type="InterPro" id="IPR008266">
    <property type="entry name" value="Tyr_kinase_AS"/>
</dbReference>
<dbReference type="PROSITE" id="PS50011">
    <property type="entry name" value="PROTEIN_KINASE_DOM"/>
    <property type="match status" value="1"/>
</dbReference>
<dbReference type="InterPro" id="IPR020635">
    <property type="entry name" value="Tyr_kinase_cat_dom"/>
</dbReference>
<evidence type="ECO:0000259" key="3">
    <source>
        <dbReference type="PROSITE" id="PS50011"/>
    </source>
</evidence>
<dbReference type="InterPro" id="IPR000719">
    <property type="entry name" value="Prot_kinase_dom"/>
</dbReference>
<reference evidence="4 5" key="2">
    <citation type="submission" date="2018-11" db="EMBL/GenBank/DDBJ databases">
        <authorList>
            <consortium name="Pathogen Informatics"/>
        </authorList>
    </citation>
    <scope>NUCLEOTIDE SEQUENCE [LARGE SCALE GENOMIC DNA]</scope>
</reference>
<dbReference type="AlphaFoldDB" id="A0A183J5R8"/>
<protein>
    <submittedName>
        <fullName evidence="6">Protein kinase domain-containing protein</fullName>
    </submittedName>
</protein>
<feature type="domain" description="Protein kinase" evidence="3">
    <location>
        <begin position="23"/>
        <end position="292"/>
    </location>
</feature>
<reference evidence="6" key="1">
    <citation type="submission" date="2016-06" db="UniProtKB">
        <authorList>
            <consortium name="WormBaseParasite"/>
        </authorList>
    </citation>
    <scope>IDENTIFICATION</scope>
</reference>
<evidence type="ECO:0000256" key="1">
    <source>
        <dbReference type="ARBA" id="ARBA00022741"/>
    </source>
</evidence>
<dbReference type="PROSITE" id="PS00109">
    <property type="entry name" value="PROTEIN_KINASE_TYR"/>
    <property type="match status" value="1"/>
</dbReference>
<dbReference type="InterPro" id="IPR050198">
    <property type="entry name" value="Non-receptor_tyrosine_kinases"/>
</dbReference>